<dbReference type="Proteomes" id="UP000000305">
    <property type="component" value="Unassembled WGS sequence"/>
</dbReference>
<organism evidence="2 3">
    <name type="scientific">Daphnia pulex</name>
    <name type="common">Water flea</name>
    <dbReference type="NCBI Taxonomy" id="6669"/>
    <lineage>
        <taxon>Eukaryota</taxon>
        <taxon>Metazoa</taxon>
        <taxon>Ecdysozoa</taxon>
        <taxon>Arthropoda</taxon>
        <taxon>Crustacea</taxon>
        <taxon>Branchiopoda</taxon>
        <taxon>Diplostraca</taxon>
        <taxon>Cladocera</taxon>
        <taxon>Anomopoda</taxon>
        <taxon>Daphniidae</taxon>
        <taxon>Daphnia</taxon>
    </lineage>
</organism>
<evidence type="ECO:0000256" key="1">
    <source>
        <dbReference type="SAM" id="MobiDB-lite"/>
    </source>
</evidence>
<dbReference type="HOGENOM" id="CLU_654283_0_0_1"/>
<proteinExistence type="predicted"/>
<protein>
    <submittedName>
        <fullName evidence="2">Uncharacterized protein</fullName>
    </submittedName>
</protein>
<reference evidence="2 3" key="1">
    <citation type="journal article" date="2011" name="Science">
        <title>The ecoresponsive genome of Daphnia pulex.</title>
        <authorList>
            <person name="Colbourne J.K."/>
            <person name="Pfrender M.E."/>
            <person name="Gilbert D."/>
            <person name="Thomas W.K."/>
            <person name="Tucker A."/>
            <person name="Oakley T.H."/>
            <person name="Tokishita S."/>
            <person name="Aerts A."/>
            <person name="Arnold G.J."/>
            <person name="Basu M.K."/>
            <person name="Bauer D.J."/>
            <person name="Caceres C.E."/>
            <person name="Carmel L."/>
            <person name="Casola C."/>
            <person name="Choi J.H."/>
            <person name="Detter J.C."/>
            <person name="Dong Q."/>
            <person name="Dusheyko S."/>
            <person name="Eads B.D."/>
            <person name="Frohlich T."/>
            <person name="Geiler-Samerotte K.A."/>
            <person name="Gerlach D."/>
            <person name="Hatcher P."/>
            <person name="Jogdeo S."/>
            <person name="Krijgsveld J."/>
            <person name="Kriventseva E.V."/>
            <person name="Kultz D."/>
            <person name="Laforsch C."/>
            <person name="Lindquist E."/>
            <person name="Lopez J."/>
            <person name="Manak J.R."/>
            <person name="Muller J."/>
            <person name="Pangilinan J."/>
            <person name="Patwardhan R.P."/>
            <person name="Pitluck S."/>
            <person name="Pritham E.J."/>
            <person name="Rechtsteiner A."/>
            <person name="Rho M."/>
            <person name="Rogozin I.B."/>
            <person name="Sakarya O."/>
            <person name="Salamov A."/>
            <person name="Schaack S."/>
            <person name="Shapiro H."/>
            <person name="Shiga Y."/>
            <person name="Skalitzky C."/>
            <person name="Smith Z."/>
            <person name="Souvorov A."/>
            <person name="Sung W."/>
            <person name="Tang Z."/>
            <person name="Tsuchiya D."/>
            <person name="Tu H."/>
            <person name="Vos H."/>
            <person name="Wang M."/>
            <person name="Wolf Y.I."/>
            <person name="Yamagata H."/>
            <person name="Yamada T."/>
            <person name="Ye Y."/>
            <person name="Shaw J.R."/>
            <person name="Andrews J."/>
            <person name="Crease T.J."/>
            <person name="Tang H."/>
            <person name="Lucas S.M."/>
            <person name="Robertson H.M."/>
            <person name="Bork P."/>
            <person name="Koonin E.V."/>
            <person name="Zdobnov E.M."/>
            <person name="Grigoriev I.V."/>
            <person name="Lynch M."/>
            <person name="Boore J.L."/>
        </authorList>
    </citation>
    <scope>NUCLEOTIDE SEQUENCE [LARGE SCALE GENOMIC DNA]</scope>
</reference>
<evidence type="ECO:0000313" key="3">
    <source>
        <dbReference type="Proteomes" id="UP000000305"/>
    </source>
</evidence>
<dbReference type="InParanoid" id="E9GHE8"/>
<name>E9GHE8_DAPPU</name>
<accession>E9GHE8</accession>
<sequence>MRPESEPQRKADNLKSRAMLARVIKTRTVDALTRNKIVETNYVGLKSSLKKTWQKRGILDGGGKFLNWLFRVSTTDELETVSRRVDRLSTEKSANFHELEAHTTLINETVWEDRASLKTMDTLRRTRLALDKEVAGIGGNQEQTATGIFSHGGVSSGRDPDGIKISQGGGHDGGWGGGGLPRTAANDSMAVRYKELSDYLAVATDWQTFIEMTAEETYRCRQDMTIVCPINRDIEKKCTESLRPGDFRGGVSEKCTTTTTPWIGQMPRSKRMRKSVNYAESDSSSLTEPNSQVYDTSRRRSRRARNKPPFSPASPSVVEIAPERATSRSSMPPLEPIWPPTPLPAEKESFRFDSLQLQLSARVGSFLYRDSINKRPGADPFTLLAQPAPTRVKKNHQGKMRNRRRMRWFEAWYRNEGFSG</sequence>
<feature type="region of interest" description="Disordered" evidence="1">
    <location>
        <begin position="258"/>
        <end position="335"/>
    </location>
</feature>
<gene>
    <name evidence="2" type="ORF">DAPPUDRAFT_102753</name>
</gene>
<dbReference type="AlphaFoldDB" id="E9GHE8"/>
<keyword evidence="3" id="KW-1185">Reference proteome</keyword>
<dbReference type="EMBL" id="GL732544">
    <property type="protein sequence ID" value="EFX81192.1"/>
    <property type="molecule type" value="Genomic_DNA"/>
</dbReference>
<evidence type="ECO:0000313" key="2">
    <source>
        <dbReference type="EMBL" id="EFX81192.1"/>
    </source>
</evidence>
<feature type="compositionally biased region" description="Polar residues" evidence="1">
    <location>
        <begin position="278"/>
        <end position="295"/>
    </location>
</feature>
<dbReference type="KEGG" id="dpx:DAPPUDRAFT_102753"/>